<feature type="transmembrane region" description="Helical" evidence="1">
    <location>
        <begin position="225"/>
        <end position="242"/>
    </location>
</feature>
<feature type="transmembrane region" description="Helical" evidence="1">
    <location>
        <begin position="391"/>
        <end position="414"/>
    </location>
</feature>
<proteinExistence type="predicted"/>
<dbReference type="AlphaFoldDB" id="A0A0F3GQT6"/>
<accession>A0A0F3GQT6</accession>
<feature type="transmembrane region" description="Helical" evidence="1">
    <location>
        <begin position="195"/>
        <end position="213"/>
    </location>
</feature>
<feature type="transmembrane region" description="Helical" evidence="1">
    <location>
        <begin position="301"/>
        <end position="320"/>
    </location>
</feature>
<feature type="transmembrane region" description="Helical" evidence="1">
    <location>
        <begin position="327"/>
        <end position="348"/>
    </location>
</feature>
<keyword evidence="1" id="KW-0812">Transmembrane</keyword>
<name>A0A0F3GQT6_9BACT</name>
<sequence length="689" mass="77374">MLLSSRSFMAFFLPAVVSLFLVFSSYILLPSVFHDNANFIGDSLEPPFKAECSNYNAFKLSLKIGRPFSSFIECYLFKYITSVSDIQKVKAAVVLVYAFGAALLALLLWWHGVSAIVAFFVSVSVFMLPGPQFHVFLSWPPSAMAPSMALLSYMLLSQTWLTRPSDGKTLAIWTGKTALAFVLLLMTMFTYQAHAFFFFVAGFVAVSAATGGNDPRRQIRLTAGIILRDVFFFGVSSVVYYANNKLFIPAKYRTQILEEIKLDPDYRVEISIKNLLQKLSPLIHDLFPIVFNFWSIYLPKVVGYVVFLTVVIVLTGLLVVSVKKKRFNSAIVIVYAAVLLFAILAPWILTPTKLVLRRFLFAEMAFALILIHWMFTSVLRSVTDNPGRQKTAAIVFAVTLAVYGAATSSFNVYLNAKNSNAEFMFIKDAIAPFVNKPITRIHVVKPVNNDTGFNGRGSIGDEFNCNATAFTQDIQYVLSAALIDLRHPVTAVKYCLSQDPAICADDTPKGGIIATVSEPAAETCASKDTVFIDMNVLLNTTATTKVPIIPMDYHRPCQSELMTVVSEDTTKKTVKYAFDYSAKKDDFWEALIDRPIPADITFHKPRVIRSYSLSSGEDSGKMPISWEFMARDEGGSWVLLDKQVDAQRWPPFEKRVFPVANTKEYKQYRFMFIKGQHLQVLRLYEIEFD</sequence>
<reference evidence="2 3" key="1">
    <citation type="submission" date="2015-02" db="EMBL/GenBank/DDBJ databases">
        <title>Single-cell genomics of uncultivated deep-branching MTB reveals a conserved set of magnetosome genes.</title>
        <authorList>
            <person name="Kolinko S."/>
            <person name="Richter M."/>
            <person name="Glockner F.O."/>
            <person name="Brachmann A."/>
            <person name="Schuler D."/>
        </authorList>
    </citation>
    <scope>NUCLEOTIDE SEQUENCE [LARGE SCALE GENOMIC DNA]</scope>
    <source>
        <strain evidence="2">TM-1</strain>
    </source>
</reference>
<feature type="transmembrane region" description="Helical" evidence="1">
    <location>
        <begin position="7"/>
        <end position="29"/>
    </location>
</feature>
<keyword evidence="1" id="KW-1133">Transmembrane helix</keyword>
<keyword evidence="3" id="KW-1185">Reference proteome</keyword>
<feature type="transmembrane region" description="Helical" evidence="1">
    <location>
        <begin position="170"/>
        <end position="189"/>
    </location>
</feature>
<protein>
    <submittedName>
        <fullName evidence="2">Membrane protein</fullName>
    </submittedName>
</protein>
<evidence type="ECO:0000313" key="2">
    <source>
        <dbReference type="EMBL" id="KJU84329.1"/>
    </source>
</evidence>
<gene>
    <name evidence="2" type="ORF">MBAV_003478</name>
</gene>
<feature type="transmembrane region" description="Helical" evidence="1">
    <location>
        <begin position="91"/>
        <end position="110"/>
    </location>
</feature>
<dbReference type="EMBL" id="LACI01001523">
    <property type="protein sequence ID" value="KJU84329.1"/>
    <property type="molecule type" value="Genomic_DNA"/>
</dbReference>
<feature type="transmembrane region" description="Helical" evidence="1">
    <location>
        <begin position="143"/>
        <end position="161"/>
    </location>
</feature>
<dbReference type="Proteomes" id="UP000033423">
    <property type="component" value="Unassembled WGS sequence"/>
</dbReference>
<organism evidence="2 3">
    <name type="scientific">Candidatus Magnetobacterium bavaricum</name>
    <dbReference type="NCBI Taxonomy" id="29290"/>
    <lineage>
        <taxon>Bacteria</taxon>
        <taxon>Pseudomonadati</taxon>
        <taxon>Nitrospirota</taxon>
        <taxon>Thermodesulfovibrionia</taxon>
        <taxon>Thermodesulfovibrionales</taxon>
        <taxon>Candidatus Magnetobacteriaceae</taxon>
        <taxon>Candidatus Magnetobacterium</taxon>
    </lineage>
</organism>
<evidence type="ECO:0000256" key="1">
    <source>
        <dbReference type="SAM" id="Phobius"/>
    </source>
</evidence>
<comment type="caution">
    <text evidence="2">The sequence shown here is derived from an EMBL/GenBank/DDBJ whole genome shotgun (WGS) entry which is preliminary data.</text>
</comment>
<feature type="transmembrane region" description="Helical" evidence="1">
    <location>
        <begin position="360"/>
        <end position="379"/>
    </location>
</feature>
<evidence type="ECO:0000313" key="3">
    <source>
        <dbReference type="Proteomes" id="UP000033423"/>
    </source>
</evidence>
<keyword evidence="1" id="KW-0472">Membrane</keyword>